<reference evidence="4" key="1">
    <citation type="journal article" date="2012" name="Science">
        <title>The Paleozoic origin of enzymatic lignin decomposition reconstructed from 31 fungal genomes.</title>
        <authorList>
            <person name="Floudas D."/>
            <person name="Binder M."/>
            <person name="Riley R."/>
            <person name="Barry K."/>
            <person name="Blanchette R.A."/>
            <person name="Henrissat B."/>
            <person name="Martinez A.T."/>
            <person name="Otillar R."/>
            <person name="Spatafora J.W."/>
            <person name="Yadav J.S."/>
            <person name="Aerts A."/>
            <person name="Benoit I."/>
            <person name="Boyd A."/>
            <person name="Carlson A."/>
            <person name="Copeland A."/>
            <person name="Coutinho P.M."/>
            <person name="de Vries R.P."/>
            <person name="Ferreira P."/>
            <person name="Findley K."/>
            <person name="Foster B."/>
            <person name="Gaskell J."/>
            <person name="Glotzer D."/>
            <person name="Gorecki P."/>
            <person name="Heitman J."/>
            <person name="Hesse C."/>
            <person name="Hori C."/>
            <person name="Igarashi K."/>
            <person name="Jurgens J.A."/>
            <person name="Kallen N."/>
            <person name="Kersten P."/>
            <person name="Kohler A."/>
            <person name="Kuees U."/>
            <person name="Kumar T.K.A."/>
            <person name="Kuo A."/>
            <person name="LaButti K."/>
            <person name="Larrondo L.F."/>
            <person name="Lindquist E."/>
            <person name="Ling A."/>
            <person name="Lombard V."/>
            <person name="Lucas S."/>
            <person name="Lundell T."/>
            <person name="Martin R."/>
            <person name="McLaughlin D.J."/>
            <person name="Morgenstern I."/>
            <person name="Morin E."/>
            <person name="Murat C."/>
            <person name="Nagy L.G."/>
            <person name="Nolan M."/>
            <person name="Ohm R.A."/>
            <person name="Patyshakuliyeva A."/>
            <person name="Rokas A."/>
            <person name="Ruiz-Duenas F.J."/>
            <person name="Sabat G."/>
            <person name="Salamov A."/>
            <person name="Samejima M."/>
            <person name="Schmutz J."/>
            <person name="Slot J.C."/>
            <person name="St John F."/>
            <person name="Stenlid J."/>
            <person name="Sun H."/>
            <person name="Sun S."/>
            <person name="Syed K."/>
            <person name="Tsang A."/>
            <person name="Wiebenga A."/>
            <person name="Young D."/>
            <person name="Pisabarro A."/>
            <person name="Eastwood D.C."/>
            <person name="Martin F."/>
            <person name="Cullen D."/>
            <person name="Grigoriev I.V."/>
            <person name="Hibbett D.S."/>
        </authorList>
    </citation>
    <scope>NUCLEOTIDE SEQUENCE [LARGE SCALE GENOMIC DNA]</scope>
    <source>
        <strain evidence="4">RWD-64-598 SS2</strain>
    </source>
</reference>
<feature type="compositionally biased region" description="Basic and acidic residues" evidence="1">
    <location>
        <begin position="231"/>
        <end position="241"/>
    </location>
</feature>
<feature type="domain" description="HAM1-like N-terminal" evidence="2">
    <location>
        <begin position="15"/>
        <end position="502"/>
    </location>
</feature>
<dbReference type="InterPro" id="IPR045967">
    <property type="entry name" value="HAM1-like_N"/>
</dbReference>
<evidence type="ECO:0000313" key="4">
    <source>
        <dbReference type="Proteomes" id="UP000053558"/>
    </source>
</evidence>
<keyword evidence="4" id="KW-1185">Reference proteome</keyword>
<dbReference type="Pfam" id="PF19343">
    <property type="entry name" value="HAM1_N"/>
    <property type="match status" value="1"/>
</dbReference>
<evidence type="ECO:0000313" key="3">
    <source>
        <dbReference type="EMBL" id="EIW85913.1"/>
    </source>
</evidence>
<sequence>MSLPPAPQDISAHPKAGSVVDPSDRVAKESDVDRKIRLYGVVEAFRQGRMPDNAQIDETLNYVVANSPVDLDKLSPDGRKLIQDSREIVETARLMVKEKNADELFQHFVWHTRDVSLESAKKDPSQMAPIDREKFTDDGQTAVRHLRTILSLVMTNSEVRKLLSDFSLIGRDLLTKGASKGVEQLRPDPDRLARVDEAAPQDQFITKGNRPVGPNETPVLEANVPGTDTTIEQHPRADDATVKTGNGDVKSSSEAAAEARDQGRNVRGDAKERFSQEASNVRDDAADTADAESPSETESKKAGFKDRMRGYRDGLSDRIPQQHRDRANDHWERGRKYLAEEYFPEERRDQFIFRGKKVIIECQKHDDYQEAIKWLLSFIEEYAGHGRHIAGHGKDSGDTLTKDPALRQATGELRTLLERFANGKSMNVVFDAINALIDDAQRDAEFRAWFKRVDAFIRKCLLEAGYVLEEDCNREGEEIRQDGRKFWDDKYKSHFDNLFNAARVDRWWG</sequence>
<dbReference type="EMBL" id="JH711573">
    <property type="protein sequence ID" value="EIW85913.1"/>
    <property type="molecule type" value="Genomic_DNA"/>
</dbReference>
<protein>
    <recommendedName>
        <fullName evidence="2">HAM1-like N-terminal domain-containing protein</fullName>
    </recommendedName>
</protein>
<feature type="compositionally biased region" description="Acidic residues" evidence="1">
    <location>
        <begin position="286"/>
        <end position="295"/>
    </location>
</feature>
<dbReference type="KEGG" id="cput:CONPUDRAFT_148046"/>
<comment type="caution">
    <text evidence="3">The sequence shown here is derived from an EMBL/GenBank/DDBJ whole genome shotgun (WGS) entry which is preliminary data.</text>
</comment>
<dbReference type="OMA" id="ANDHWER"/>
<organism evidence="3 4">
    <name type="scientific">Coniophora puteana (strain RWD-64-598)</name>
    <name type="common">Brown rot fungus</name>
    <dbReference type="NCBI Taxonomy" id="741705"/>
    <lineage>
        <taxon>Eukaryota</taxon>
        <taxon>Fungi</taxon>
        <taxon>Dikarya</taxon>
        <taxon>Basidiomycota</taxon>
        <taxon>Agaricomycotina</taxon>
        <taxon>Agaricomycetes</taxon>
        <taxon>Agaricomycetidae</taxon>
        <taxon>Boletales</taxon>
        <taxon>Coniophorineae</taxon>
        <taxon>Coniophoraceae</taxon>
        <taxon>Coniophora</taxon>
    </lineage>
</organism>
<dbReference type="Proteomes" id="UP000053558">
    <property type="component" value="Unassembled WGS sequence"/>
</dbReference>
<evidence type="ECO:0000259" key="2">
    <source>
        <dbReference type="Pfam" id="PF19343"/>
    </source>
</evidence>
<feature type="region of interest" description="Disordered" evidence="1">
    <location>
        <begin position="199"/>
        <end position="316"/>
    </location>
</feature>
<dbReference type="AlphaFoldDB" id="A0A5M3N3H8"/>
<proteinExistence type="predicted"/>
<feature type="compositionally biased region" description="Basic and acidic residues" evidence="1">
    <location>
        <begin position="257"/>
        <end position="285"/>
    </location>
</feature>
<gene>
    <name evidence="3" type="ORF">CONPUDRAFT_148046</name>
</gene>
<dbReference type="OrthoDB" id="19394at2759"/>
<dbReference type="PANTHER" id="PTHR31138:SF1">
    <property type="entry name" value="PDZ DOMAIN-CONTAINING PROTEIN"/>
    <property type="match status" value="1"/>
</dbReference>
<dbReference type="RefSeq" id="XP_007762901.1">
    <property type="nucleotide sequence ID" value="XM_007764711.1"/>
</dbReference>
<name>A0A5M3N3H8_CONPW</name>
<dbReference type="PANTHER" id="PTHR31138">
    <property type="entry name" value="CHROMOSOME 19, WHOLE GENOME SHOTGUN SEQUENCE"/>
    <property type="match status" value="1"/>
</dbReference>
<accession>A0A5M3N3H8</accession>
<dbReference type="GeneID" id="19202427"/>
<feature type="compositionally biased region" description="Basic and acidic residues" evidence="1">
    <location>
        <begin position="297"/>
        <end position="316"/>
    </location>
</feature>
<evidence type="ECO:0000256" key="1">
    <source>
        <dbReference type="SAM" id="MobiDB-lite"/>
    </source>
</evidence>
<feature type="region of interest" description="Disordered" evidence="1">
    <location>
        <begin position="1"/>
        <end position="27"/>
    </location>
</feature>